<dbReference type="Gene3D" id="3.40.50.1240">
    <property type="entry name" value="Phosphoglycerate mutase-like"/>
    <property type="match status" value="1"/>
</dbReference>
<dbReference type="EMBL" id="MPUH01001214">
    <property type="protein sequence ID" value="OMJ69309.1"/>
    <property type="molecule type" value="Genomic_DNA"/>
</dbReference>
<sequence length="204" mass="23054">MEALRNHISNILTQPGSNFIFVRTGESISNLAGTLAGWTNCKLSEYGKKQGNLLYEGFYPFLGQFKKVYSSDLLRARDTISLLTLYQVHIHEDERLREIYFGEHEGEHFDSMPENMRNEINEMSYAAPKGESWAMVNRRALAFMKEKSEDGCLLCMTHGGLICTLTHKYGVTDVLSNASVAGINVDGEKSELVFTWTCPEILNK</sequence>
<keyword evidence="1" id="KW-0378">Hydrolase</keyword>
<dbReference type="InterPro" id="IPR051695">
    <property type="entry name" value="Phosphoglycerate_Mutase"/>
</dbReference>
<dbReference type="PANTHER" id="PTHR46517:SF1">
    <property type="entry name" value="FRUCTOSE-2,6-BISPHOSPHATASE TIGAR"/>
    <property type="match status" value="1"/>
</dbReference>
<feature type="binding site" evidence="2">
    <location>
        <position position="75"/>
    </location>
    <ligand>
        <name>substrate</name>
    </ligand>
</feature>
<comment type="caution">
    <text evidence="3">The sequence shown here is derived from an EMBL/GenBank/DDBJ whole genome shotgun (WGS) entry which is preliminary data.</text>
</comment>
<evidence type="ECO:0000313" key="3">
    <source>
        <dbReference type="EMBL" id="OMJ69309.1"/>
    </source>
</evidence>
<protein>
    <recommendedName>
        <fullName evidence="5">Phosphoglycerate mutase</fullName>
    </recommendedName>
</protein>
<dbReference type="AlphaFoldDB" id="A0A1R2AXR4"/>
<gene>
    <name evidence="3" type="ORF">SteCoe_33010</name>
</gene>
<dbReference type="InterPro" id="IPR013078">
    <property type="entry name" value="His_Pase_superF_clade-1"/>
</dbReference>
<organism evidence="3 4">
    <name type="scientific">Stentor coeruleus</name>
    <dbReference type="NCBI Taxonomy" id="5963"/>
    <lineage>
        <taxon>Eukaryota</taxon>
        <taxon>Sar</taxon>
        <taxon>Alveolata</taxon>
        <taxon>Ciliophora</taxon>
        <taxon>Postciliodesmatophora</taxon>
        <taxon>Heterotrichea</taxon>
        <taxon>Heterotrichida</taxon>
        <taxon>Stentoridae</taxon>
        <taxon>Stentor</taxon>
    </lineage>
</organism>
<dbReference type="InterPro" id="IPR029033">
    <property type="entry name" value="His_PPase_superfam"/>
</dbReference>
<keyword evidence="4" id="KW-1185">Reference proteome</keyword>
<dbReference type="GO" id="GO:0045820">
    <property type="term" value="P:negative regulation of glycolytic process"/>
    <property type="evidence" value="ECO:0007669"/>
    <property type="project" value="TreeGrafter"/>
</dbReference>
<evidence type="ECO:0000256" key="1">
    <source>
        <dbReference type="ARBA" id="ARBA00022801"/>
    </source>
</evidence>
<evidence type="ECO:0000256" key="2">
    <source>
        <dbReference type="PIRSR" id="PIRSR613078-2"/>
    </source>
</evidence>
<accession>A0A1R2AXR4</accession>
<dbReference type="SMART" id="SM00855">
    <property type="entry name" value="PGAM"/>
    <property type="match status" value="1"/>
</dbReference>
<proteinExistence type="predicted"/>
<evidence type="ECO:0000313" key="4">
    <source>
        <dbReference type="Proteomes" id="UP000187209"/>
    </source>
</evidence>
<dbReference type="SUPFAM" id="SSF53254">
    <property type="entry name" value="Phosphoglycerate mutase-like"/>
    <property type="match status" value="1"/>
</dbReference>
<dbReference type="Pfam" id="PF00300">
    <property type="entry name" value="His_Phos_1"/>
    <property type="match status" value="1"/>
</dbReference>
<dbReference type="CDD" id="cd07067">
    <property type="entry name" value="HP_PGM_like"/>
    <property type="match status" value="1"/>
</dbReference>
<dbReference type="GO" id="GO:0043456">
    <property type="term" value="P:regulation of pentose-phosphate shunt"/>
    <property type="evidence" value="ECO:0007669"/>
    <property type="project" value="TreeGrafter"/>
</dbReference>
<evidence type="ECO:0008006" key="5">
    <source>
        <dbReference type="Google" id="ProtNLM"/>
    </source>
</evidence>
<reference evidence="3 4" key="1">
    <citation type="submission" date="2016-11" db="EMBL/GenBank/DDBJ databases">
        <title>The macronuclear genome of Stentor coeruleus: a giant cell with tiny introns.</title>
        <authorList>
            <person name="Slabodnick M."/>
            <person name="Ruby J.G."/>
            <person name="Reiff S.B."/>
            <person name="Swart E.C."/>
            <person name="Gosai S."/>
            <person name="Prabakaran S."/>
            <person name="Witkowska E."/>
            <person name="Larue G.E."/>
            <person name="Fisher S."/>
            <person name="Freeman R.M."/>
            <person name="Gunawardena J."/>
            <person name="Chu W."/>
            <person name="Stover N.A."/>
            <person name="Gregory B.D."/>
            <person name="Nowacki M."/>
            <person name="Derisi J."/>
            <person name="Roy S.W."/>
            <person name="Marshall W.F."/>
            <person name="Sood P."/>
        </authorList>
    </citation>
    <scope>NUCLEOTIDE SEQUENCE [LARGE SCALE GENOMIC DNA]</scope>
    <source>
        <strain evidence="3">WM001</strain>
    </source>
</reference>
<feature type="binding site" evidence="2">
    <location>
        <begin position="23"/>
        <end position="30"/>
    </location>
    <ligand>
        <name>substrate</name>
    </ligand>
</feature>
<dbReference type="PANTHER" id="PTHR46517">
    <property type="entry name" value="FRUCTOSE-2,6-BISPHOSPHATASE TIGAR"/>
    <property type="match status" value="1"/>
</dbReference>
<dbReference type="GO" id="GO:0004331">
    <property type="term" value="F:fructose-2,6-bisphosphate 2-phosphatase activity"/>
    <property type="evidence" value="ECO:0007669"/>
    <property type="project" value="TreeGrafter"/>
</dbReference>
<dbReference type="Proteomes" id="UP000187209">
    <property type="component" value="Unassembled WGS sequence"/>
</dbReference>
<dbReference type="GO" id="GO:0005829">
    <property type="term" value="C:cytosol"/>
    <property type="evidence" value="ECO:0007669"/>
    <property type="project" value="TreeGrafter"/>
</dbReference>
<dbReference type="OrthoDB" id="354304at2759"/>
<name>A0A1R2AXR4_9CILI</name>